<feature type="region of interest" description="Disordered" evidence="1">
    <location>
        <begin position="1116"/>
        <end position="1137"/>
    </location>
</feature>
<sequence length="2835" mass="319326">MHSNIHVTPFSKDQLYQSPKQRKIVGRNAGKWTMNSDRPLRYNGQGNDDVATSANQREGRNNSNFSHPNGSRETTTNGPNEVNKVKRVKENIRRRIRKKMKDLAQLSQTIVSVDKTNNFDPESLSTTNYSSHKHFNKQCSFRLSTSVEPGKIPEKNKTNASGDTPFNGSCTEKFFIPPENQTNNSKSCRKSLAATFEGMSRQFGAIPKNSNRFEPYNRGGNRRNVGNTTDEFLDTFNATALGRKNDEGKFNSQPVLPQNLLNHCKEVPPYKNNIIRQNTTPKIDNLGFGEEEDHMPLLDESEQVDTEVMQLAEGIAISTKKGSEINGVSSKVVNLEFFEDNYQIPASREIRITLSSNENNSIYVKNQGDNVLQRSYMGALNRPRDSLNFAGKIFISKNFPRDRAFENFWEQDDLLHGYKFPDGLPRPIMSKERGPFVWRGKEWRNHLQVNTTTSVLIHALFILGFDYRNNRQRIPMEIIQLSDDGTEELCIDVEEEGIQLGKYITGVRFKSNFMTYIFMYFFPSLLAQWEPLGLLINCELFNASLGLVDDQSIRNQGQVTWQSVIHPALISTVINRVLNVAYKILDNFPTSVTFDSPQFNKAIGVTPISTLLGPNSELMVGLRVPNSIYPGLKKMLHTFSSSFKSTLNRNTGLESLSRAKQPHPRFSMVWTKERYLGKGIPMKSIIIREIERLRKERRGTSGRIPYRTIEEFLEIEEKETKQKVQAHASTHVKALDNLNAKSEFQNNQLAWVELSKQNGYETLTAEQKNTRIRELMAELESKAAPNCSISDQNMETNKTKTLGDLPEGISVIEEGSELGSRVTLERHNGCSPSEISSDQQGIGNNQGNNTSARKSSFNQFRADHPVSTSEMRQEALPADLPRPLDLMPRDTPNEDAGMESEEQCTESEQEPDSEAQSGSASLSSLACRLNEMQTSSEQWTPTRKSARIKNRKTPKPGSPGLKSIQEGPKCPRAKRAAPESTDDNVHTEKRSKLMGNPKEGRPERNVHTEVNPQIPDTITALDNSRAPNAHSEVTLTEAEALPSAEDLDDFLSTSESDPSILSTISSRDLEDVQKEIQSRANCLKASTPLKTRQSRTSKAKVLLVNEAEVEQFIRDKAVDKNGQDGSPGKADPFNNSMALPSEDVEQLLALLGEIRTVEEVCEDDGNLVIAKSYDLYKRNLAHAHKTRKSVSRFFNQVAQFVDTRRRSRSNWYIACFLAVNDTIKELKEICNRKDDDPFFPANQLDPTFDKLALKDILEKLKSIQKVKENARAVVEFHVVNPDLIFSMTPIPKSISVFNLVERSAVKARNRYGWKTKDISKGEDVTKIWAANFNLNFLKKNGIRCAFGRFDSEHNNFHLQQRFCLKVCPKRKEGAFSKRESSPAISDALIVETVRSKLIKDFHCPISLDNVNQINSSFLSGKISQEGLDWIESLGQNPKKSLTKLILSPVSNISHINLIRSDRESNKKGREVKKKEKLLEDIKKGKIPNCIYPENLISPSEFAKATVSNALFQKIDQALHHPARHLKKRRVVKEKPPHGCTHFESPFLPCIDNPSNSDIHKLNSYCKELNTFNKNNARKLNLININPGKAKSTGETLRLISSQSDETDLFMINEIRLEMDILLTSDLWPEGYTVYSHNENPLYSTAYTAIMTRNYSLSDRVIRHFSFGIFTGVHIRNELDQEVLIVSVYRPIAKQDDSCFYKKYHNNNQLIFVDWVREAIKTAGDLNLPLVIGGDWNLDFDGRPQDDCELVDQLKEILSGYTDICSTNTFFRGNSNSRIDHIFTKSIRFHNCRNLQWHKKLSLDGHSGQSFQFYFQVPKHRMKVVFNRKLDEPELIKKKALGKFDAIWDRIRLTEEAEEKVNLIFNETRKLLMSCSKPQARIVEDKLEFTYKQSKEQVSFINLKNICRNLLKSANDREKDELKRLLSKVGSVIAKIEVRDKKRTRQKLSLRATDDKNAVWDIFNKECKPNQVWDVDRTYTPNELADKVTKLQESTASDRWLNEPLNRNLPSDMMEFFPYCFNGENKHPSILHKFNNLKDSTKGWSGVNKTFLDALPLAFLRIFLLLPISTCLENGIYPESLKTSRITILPKKNKGIRPIAIGEVLTSVLEKVIKGSLNQFLECVGALPDAQAGFRSAMSCGTSLFEMSLSKLAFDGCGSWSNAKNSEPKVFGFLNSVLDTIYARDIDELMESANSELRLLEDVLTTLGIEQLLNNNNVGTLFRIMLVDLWVLAVKNCIPPCMIFTYLKISPAGAKKQFLSEICVKNDGLLPTVSDLRFKTKLLVPSGLIHTNLFSEDIGLPSSEAAIKFVHQLKSRCSWGELISYVAKFGNDKDSITEDEVEETLLSWVSQQEKDNVLLRNIADCMTKTLGGEINDSNSFALFSGPYSYANACAFDGLKKSAPFMADDVKVELVNAAGIPVNNSILNKCKARHGLRVNCPLIFHPLRMFHFKNDRELVGAATTIYNHLVRSLGNALATAQLNFKDAYLGSSAIENAAPSVMEFSLAKLTTNLLEASILTTQNSLNGTRDLVAKKFSLLLTEHCKEEVTIEKLEEAEMAEGISTCWATFLLNTLQIGTKGLNFLEVIANERNISLANLLHNCLGTFFWGKGSIGQRPTPGPRGIHLERNQDELQVNIYLALNHLTANGEEVENIISNLFDITPRMILKEFKLSKKRKRLSNDLLPPLSPVKTSKSLKFADEMDSLILAEPLARNTAEQAPIAGRNKIGSPRMGMSETTNSSPPGPSTQSLLKPDANNEEASESKNSVSAEDESAGLEDTPSSHDDSFLDEEEPTGGVTFHKESAESLRINLAALCAEDKEVPSSETLGNQPDPLDKN</sequence>
<feature type="compositionally biased region" description="Low complexity" evidence="1">
    <location>
        <begin position="839"/>
        <end position="849"/>
    </location>
</feature>
<proteinExistence type="predicted"/>
<name>A0ABN7SA94_OIKDI</name>
<feature type="compositionally biased region" description="Polar residues" evidence="1">
    <location>
        <begin position="850"/>
        <end position="859"/>
    </location>
</feature>
<feature type="compositionally biased region" description="Low complexity" evidence="1">
    <location>
        <begin position="217"/>
        <end position="227"/>
    </location>
</feature>
<dbReference type="Proteomes" id="UP001158576">
    <property type="component" value="Chromosome XSR"/>
</dbReference>
<feature type="compositionally biased region" description="Basic and acidic residues" evidence="1">
    <location>
        <begin position="998"/>
        <end position="1007"/>
    </location>
</feature>
<keyword evidence="3" id="KW-1185">Reference proteome</keyword>
<dbReference type="EMBL" id="OU015569">
    <property type="protein sequence ID" value="CAG5096329.1"/>
    <property type="molecule type" value="Genomic_DNA"/>
</dbReference>
<feature type="compositionally biased region" description="Low complexity" evidence="1">
    <location>
        <begin position="914"/>
        <end position="929"/>
    </location>
</feature>
<evidence type="ECO:0000313" key="2">
    <source>
        <dbReference type="EMBL" id="CAG5096329.1"/>
    </source>
</evidence>
<feature type="compositionally biased region" description="Polar residues" evidence="1">
    <location>
        <begin position="44"/>
        <end position="80"/>
    </location>
</feature>
<reference evidence="2 3" key="1">
    <citation type="submission" date="2021-04" db="EMBL/GenBank/DDBJ databases">
        <authorList>
            <person name="Bliznina A."/>
        </authorList>
    </citation>
    <scope>NUCLEOTIDE SEQUENCE [LARGE SCALE GENOMIC DNA]</scope>
</reference>
<feature type="region of interest" description="Disordered" evidence="1">
    <location>
        <begin position="826"/>
        <end position="1008"/>
    </location>
</feature>
<gene>
    <name evidence="2" type="ORF">OKIOD_LOCUS6126</name>
</gene>
<feature type="compositionally biased region" description="Polar residues" evidence="1">
    <location>
        <begin position="931"/>
        <end position="943"/>
    </location>
</feature>
<organism evidence="2 3">
    <name type="scientific">Oikopleura dioica</name>
    <name type="common">Tunicate</name>
    <dbReference type="NCBI Taxonomy" id="34765"/>
    <lineage>
        <taxon>Eukaryota</taxon>
        <taxon>Metazoa</taxon>
        <taxon>Chordata</taxon>
        <taxon>Tunicata</taxon>
        <taxon>Appendicularia</taxon>
        <taxon>Copelata</taxon>
        <taxon>Oikopleuridae</taxon>
        <taxon>Oikopleura</taxon>
    </lineage>
</organism>
<feature type="compositionally biased region" description="Low complexity" evidence="1">
    <location>
        <begin position="875"/>
        <end position="886"/>
    </location>
</feature>
<dbReference type="Gene3D" id="3.60.10.10">
    <property type="entry name" value="Endonuclease/exonuclease/phosphatase"/>
    <property type="match status" value="1"/>
</dbReference>
<feature type="region of interest" description="Disordered" evidence="1">
    <location>
        <begin position="2715"/>
        <end position="2800"/>
    </location>
</feature>
<evidence type="ECO:0000313" key="3">
    <source>
        <dbReference type="Proteomes" id="UP001158576"/>
    </source>
</evidence>
<accession>A0ABN7SA94</accession>
<dbReference type="SUPFAM" id="SSF56219">
    <property type="entry name" value="DNase I-like"/>
    <property type="match status" value="1"/>
</dbReference>
<feature type="region of interest" description="Disordered" evidence="1">
    <location>
        <begin position="205"/>
        <end position="229"/>
    </location>
</feature>
<evidence type="ECO:0000256" key="1">
    <source>
        <dbReference type="SAM" id="MobiDB-lite"/>
    </source>
</evidence>
<feature type="region of interest" description="Disordered" evidence="1">
    <location>
        <begin position="1"/>
        <end position="91"/>
    </location>
</feature>
<feature type="compositionally biased region" description="Polar residues" evidence="1">
    <location>
        <begin position="2733"/>
        <end position="2748"/>
    </location>
</feature>
<dbReference type="InterPro" id="IPR036691">
    <property type="entry name" value="Endo/exonu/phosph_ase_sf"/>
</dbReference>
<protein>
    <submittedName>
        <fullName evidence="2">Oidioi.mRNA.OKI2018_I69.XSR.g14568.t1.cds</fullName>
    </submittedName>
</protein>
<feature type="compositionally biased region" description="Basic residues" evidence="1">
    <location>
        <begin position="944"/>
        <end position="954"/>
    </location>
</feature>
<feature type="compositionally biased region" description="Acidic residues" evidence="1">
    <location>
        <begin position="896"/>
        <end position="913"/>
    </location>
</feature>